<dbReference type="InterPro" id="IPR007167">
    <property type="entry name" value="Fe-transptr_FeoA-like"/>
</dbReference>
<evidence type="ECO:0000256" key="2">
    <source>
        <dbReference type="SAM" id="MobiDB-lite"/>
    </source>
</evidence>
<feature type="region of interest" description="Disordered" evidence="2">
    <location>
        <begin position="1"/>
        <end position="20"/>
    </location>
</feature>
<evidence type="ECO:0000259" key="3">
    <source>
        <dbReference type="SMART" id="SM00899"/>
    </source>
</evidence>
<reference evidence="4 5" key="1">
    <citation type="journal article" date="2014" name="Int. J. Syst. Evol. Microbiol.">
        <title>Phaeodactylibacter xiamenensis gen. nov., sp. nov., a member of the family Saprospiraceae isolated from the marine alga Phaeodactylum tricornutum.</title>
        <authorList>
            <person name="Chen Z.Jr."/>
            <person name="Lei X."/>
            <person name="Lai Q."/>
            <person name="Li Y."/>
            <person name="Zhang B."/>
            <person name="Zhang J."/>
            <person name="Zhang H."/>
            <person name="Yang L."/>
            <person name="Zheng W."/>
            <person name="Tian Y."/>
            <person name="Yu Z."/>
            <person name="Xu H.Jr."/>
            <person name="Zheng T."/>
        </authorList>
    </citation>
    <scope>NUCLEOTIDE SEQUENCE [LARGE SCALE GENOMIC DNA]</scope>
    <source>
        <strain evidence="4 5">KD52</strain>
    </source>
</reference>
<dbReference type="RefSeq" id="WP_044223711.1">
    <property type="nucleotide sequence ID" value="NZ_CAKZLC010000193.1"/>
</dbReference>
<dbReference type="SMART" id="SM00899">
    <property type="entry name" value="FeoA"/>
    <property type="match status" value="1"/>
</dbReference>
<dbReference type="EMBL" id="JPOS01000039">
    <property type="protein sequence ID" value="KGE87043.1"/>
    <property type="molecule type" value="Genomic_DNA"/>
</dbReference>
<dbReference type="OrthoDB" id="9811076at2"/>
<dbReference type="GO" id="GO:0046914">
    <property type="term" value="F:transition metal ion binding"/>
    <property type="evidence" value="ECO:0007669"/>
    <property type="project" value="InterPro"/>
</dbReference>
<name>A0A098S5E9_9BACT</name>
<dbReference type="Pfam" id="PF04023">
    <property type="entry name" value="FeoA"/>
    <property type="match status" value="1"/>
</dbReference>
<dbReference type="SUPFAM" id="SSF50037">
    <property type="entry name" value="C-terminal domain of transcriptional repressors"/>
    <property type="match status" value="1"/>
</dbReference>
<comment type="caution">
    <text evidence="4">The sequence shown here is derived from an EMBL/GenBank/DDBJ whole genome shotgun (WGS) entry which is preliminary data.</text>
</comment>
<sequence length="79" mass="8443">MVATVGQQNELNQAKPGLKGEVSHFSNERIGSKLMAMGVLPGSRIEYIRKAPFGGGCYVKVDNVLLGLRKAEAASIVLK</sequence>
<feature type="compositionally biased region" description="Polar residues" evidence="2">
    <location>
        <begin position="1"/>
        <end position="12"/>
    </location>
</feature>
<dbReference type="AlphaFoldDB" id="A0A098S5E9"/>
<feature type="domain" description="Ferrous iron transporter FeoA-like" evidence="3">
    <location>
        <begin position="9"/>
        <end position="79"/>
    </location>
</feature>
<evidence type="ECO:0000313" key="4">
    <source>
        <dbReference type="EMBL" id="KGE87043.1"/>
    </source>
</evidence>
<organism evidence="4 5">
    <name type="scientific">Phaeodactylibacter xiamenensis</name>
    <dbReference type="NCBI Taxonomy" id="1524460"/>
    <lineage>
        <taxon>Bacteria</taxon>
        <taxon>Pseudomonadati</taxon>
        <taxon>Bacteroidota</taxon>
        <taxon>Saprospiria</taxon>
        <taxon>Saprospirales</taxon>
        <taxon>Haliscomenobacteraceae</taxon>
        <taxon>Phaeodactylibacter</taxon>
    </lineage>
</organism>
<dbReference type="PANTHER" id="PTHR42954:SF2">
    <property type="entry name" value="FE(2+) TRANSPORT PROTEIN A"/>
    <property type="match status" value="1"/>
</dbReference>
<dbReference type="Gene3D" id="2.30.30.90">
    <property type="match status" value="1"/>
</dbReference>
<dbReference type="InterPro" id="IPR038157">
    <property type="entry name" value="FeoA_core_dom"/>
</dbReference>
<dbReference type="InterPro" id="IPR052713">
    <property type="entry name" value="FeoA"/>
</dbReference>
<evidence type="ECO:0000256" key="1">
    <source>
        <dbReference type="ARBA" id="ARBA00023004"/>
    </source>
</evidence>
<dbReference type="STRING" id="1524460.IX84_18690"/>
<keyword evidence="1" id="KW-0408">Iron</keyword>
<dbReference type="InterPro" id="IPR008988">
    <property type="entry name" value="Transcriptional_repressor_C"/>
</dbReference>
<evidence type="ECO:0000313" key="5">
    <source>
        <dbReference type="Proteomes" id="UP000029736"/>
    </source>
</evidence>
<keyword evidence="5" id="KW-1185">Reference proteome</keyword>
<protein>
    <recommendedName>
        <fullName evidence="3">Ferrous iron transporter FeoA-like domain-containing protein</fullName>
    </recommendedName>
</protein>
<dbReference type="PANTHER" id="PTHR42954">
    <property type="entry name" value="FE(2+) TRANSPORT PROTEIN A"/>
    <property type="match status" value="1"/>
</dbReference>
<gene>
    <name evidence="4" type="ORF">IX84_18690</name>
</gene>
<proteinExistence type="predicted"/>
<dbReference type="Proteomes" id="UP000029736">
    <property type="component" value="Unassembled WGS sequence"/>
</dbReference>
<accession>A0A098S5E9</accession>